<dbReference type="GO" id="GO:0050660">
    <property type="term" value="F:flavin adenine dinucleotide binding"/>
    <property type="evidence" value="ECO:0007669"/>
    <property type="project" value="InterPro"/>
</dbReference>
<dbReference type="PANTHER" id="PTHR43153:SF11">
    <property type="entry name" value="ELECTRON TRANSFER FLAVOPROTEIN, SUBUNIT ALPHA (ETFA)"/>
    <property type="match status" value="1"/>
</dbReference>
<dbReference type="SMART" id="SM00893">
    <property type="entry name" value="ETF"/>
    <property type="match status" value="1"/>
</dbReference>
<dbReference type="InterPro" id="IPR029035">
    <property type="entry name" value="DHS-like_NAD/FAD-binding_dom"/>
</dbReference>
<dbReference type="InterPro" id="IPR014730">
    <property type="entry name" value="ETF_a/b_N"/>
</dbReference>
<dbReference type="FunFam" id="3.40.50.1220:FF:000004">
    <property type="entry name" value="Electron transfer flavoprotein"/>
    <property type="match status" value="1"/>
</dbReference>
<dbReference type="RefSeq" id="WP_125740472.1">
    <property type="nucleotide sequence ID" value="NZ_RCOR01000006.1"/>
</dbReference>
<evidence type="ECO:0000256" key="1">
    <source>
        <dbReference type="ARBA" id="ARBA00005817"/>
    </source>
</evidence>
<dbReference type="Gene3D" id="3.40.50.1220">
    <property type="entry name" value="TPP-binding domain"/>
    <property type="match status" value="1"/>
</dbReference>
<name>A0A429G9W5_9CREN</name>
<evidence type="ECO:0000259" key="4">
    <source>
        <dbReference type="SMART" id="SM00893"/>
    </source>
</evidence>
<keyword evidence="3" id="KW-0285">Flavoprotein</keyword>
<evidence type="ECO:0000256" key="3">
    <source>
        <dbReference type="ARBA" id="ARBA00022630"/>
    </source>
</evidence>
<dbReference type="Proteomes" id="UP000278149">
    <property type="component" value="Unassembled WGS sequence"/>
</dbReference>
<dbReference type="Pfam" id="PF00766">
    <property type="entry name" value="ETF_alpha"/>
    <property type="match status" value="1"/>
</dbReference>
<dbReference type="Gene3D" id="3.40.50.620">
    <property type="entry name" value="HUPs"/>
    <property type="match status" value="1"/>
</dbReference>
<sequence>MNVLVFSHYFELAKELISAGSRVGDVSLLLSSDQRDREGEVKGARRVIICDVSSEDQSGLLNAITSLAKDYDLLIFSSDKRGRELIGQVAQKLERAVATEVSSLSLSNGKLIIERMTYGGKAISVEELSLPAAISIQKGKFKPLDADSAHETLHCKFEAARSYEVVERRPKPKLGIPLDKADVVVAAGRGFKRKEDLKLAQELAELFNGVVGSTRPLAADLKWVPEESWIGISGVRIAPKLLFVVGASGQQQFSAGIIDSKVIVAINNDPGAPIFENSDYGIVKDLYEFLPALIKRLRELR</sequence>
<dbReference type="EMBL" id="RCOR01000006">
    <property type="protein sequence ID" value="RSN70554.1"/>
    <property type="molecule type" value="Genomic_DNA"/>
</dbReference>
<dbReference type="PANTHER" id="PTHR43153">
    <property type="entry name" value="ELECTRON TRANSFER FLAVOPROTEIN ALPHA"/>
    <property type="match status" value="1"/>
</dbReference>
<evidence type="ECO:0000256" key="2">
    <source>
        <dbReference type="ARBA" id="ARBA00022448"/>
    </source>
</evidence>
<dbReference type="FunFam" id="3.40.50.620:FF:000300">
    <property type="entry name" value="Electron transfer flavoprotein alpha subunit"/>
    <property type="match status" value="1"/>
</dbReference>
<dbReference type="GO" id="GO:0009055">
    <property type="term" value="F:electron transfer activity"/>
    <property type="evidence" value="ECO:0007669"/>
    <property type="project" value="InterPro"/>
</dbReference>
<comment type="similarity">
    <text evidence="1">Belongs to the ETF alpha-subunit/FixB family.</text>
</comment>
<proteinExistence type="inferred from homology"/>
<protein>
    <submittedName>
        <fullName evidence="5">Electron transfer flavoprotein subunit alpha/FixB family protein</fullName>
    </submittedName>
</protein>
<reference evidence="5 6" key="1">
    <citation type="submission" date="2018-10" db="EMBL/GenBank/DDBJ databases">
        <title>Co-occurring genomic capacity for anaerobic methane metabolism and dissimilatory sulfite reduction discovered in the Korarchaeota.</title>
        <authorList>
            <person name="Mckay L.J."/>
            <person name="Dlakic M."/>
            <person name="Fields M.W."/>
            <person name="Delmont T.O."/>
            <person name="Eren A.M."/>
            <person name="Jay Z.J."/>
            <person name="Klingelsmith K.B."/>
            <person name="Rusch D.B."/>
            <person name="Inskeep W.P."/>
        </authorList>
    </citation>
    <scope>NUCLEOTIDE SEQUENCE [LARGE SCALE GENOMIC DNA]</scope>
    <source>
        <strain evidence="5 6">WS</strain>
    </source>
</reference>
<comment type="caution">
    <text evidence="5">The sequence shown here is derived from an EMBL/GenBank/DDBJ whole genome shotgun (WGS) entry which is preliminary data.</text>
</comment>
<dbReference type="Pfam" id="PF01012">
    <property type="entry name" value="ETF"/>
    <property type="match status" value="1"/>
</dbReference>
<organism evidence="5 6">
    <name type="scientific">Candidatus Korarchaeum cryptofilum</name>
    <dbReference type="NCBI Taxonomy" id="498846"/>
    <lineage>
        <taxon>Archaea</taxon>
        <taxon>Thermoproteota</taxon>
        <taxon>Candidatus Korarchaeia</taxon>
        <taxon>Candidatus Korarchaeales</taxon>
        <taxon>Candidatus Korarchaeaceae</taxon>
        <taxon>Candidatus Korarchaeum</taxon>
    </lineage>
</organism>
<accession>A0A429G9W5</accession>
<gene>
    <name evidence="5" type="ORF">D9Q81_00665</name>
</gene>
<dbReference type="InterPro" id="IPR014729">
    <property type="entry name" value="Rossmann-like_a/b/a_fold"/>
</dbReference>
<dbReference type="GO" id="GO:0033539">
    <property type="term" value="P:fatty acid beta-oxidation using acyl-CoA dehydrogenase"/>
    <property type="evidence" value="ECO:0007669"/>
    <property type="project" value="TreeGrafter"/>
</dbReference>
<evidence type="ECO:0000313" key="5">
    <source>
        <dbReference type="EMBL" id="RSN70554.1"/>
    </source>
</evidence>
<dbReference type="AlphaFoldDB" id="A0A429G9W5"/>
<dbReference type="PIRSF" id="PIRSF000089">
    <property type="entry name" value="Electra_flavoP_a"/>
    <property type="match status" value="1"/>
</dbReference>
<dbReference type="SUPFAM" id="SSF52467">
    <property type="entry name" value="DHS-like NAD/FAD-binding domain"/>
    <property type="match status" value="1"/>
</dbReference>
<feature type="domain" description="Electron transfer flavoprotein alpha/beta-subunit N-terminal" evidence="4">
    <location>
        <begin position="1"/>
        <end position="167"/>
    </location>
</feature>
<evidence type="ECO:0000313" key="6">
    <source>
        <dbReference type="Proteomes" id="UP000278149"/>
    </source>
</evidence>
<dbReference type="SUPFAM" id="SSF52402">
    <property type="entry name" value="Adenine nucleotide alpha hydrolases-like"/>
    <property type="match status" value="1"/>
</dbReference>
<keyword evidence="2" id="KW-0813">Transport</keyword>
<dbReference type="InterPro" id="IPR014731">
    <property type="entry name" value="ETF_asu_C"/>
</dbReference>
<dbReference type="InterPro" id="IPR001308">
    <property type="entry name" value="ETF_a/FixB"/>
</dbReference>